<evidence type="ECO:0000256" key="1">
    <source>
        <dbReference type="SAM" id="SignalP"/>
    </source>
</evidence>
<name>A0A0S1AZA1_9GAMM</name>
<feature type="chain" id="PRO_5006588606" evidence="1">
    <location>
        <begin position="23"/>
        <end position="99"/>
    </location>
</feature>
<proteinExistence type="predicted"/>
<sequence precursor="true">MYRPVLLACLLLAATMPLSATAGTPTPQQQRMAECSARNKGLKGDAYKDAQRTCLSGHPAATAATTPQQRMTRCNADAATRQLSGDARKTFMGNCLRSH</sequence>
<dbReference type="Proteomes" id="UP000061010">
    <property type="component" value="Chromosome"/>
</dbReference>
<dbReference type="PATRIC" id="fig|128780.6.peg.1683"/>
<keyword evidence="3" id="KW-1185">Reference proteome</keyword>
<evidence type="ECO:0000313" key="2">
    <source>
        <dbReference type="EMBL" id="ALJ28067.1"/>
    </source>
</evidence>
<organism evidence="2 3">
    <name type="scientific">Stenotrophomonas acidaminiphila</name>
    <dbReference type="NCBI Taxonomy" id="128780"/>
    <lineage>
        <taxon>Bacteria</taxon>
        <taxon>Pseudomonadati</taxon>
        <taxon>Pseudomonadota</taxon>
        <taxon>Gammaproteobacteria</taxon>
        <taxon>Lysobacterales</taxon>
        <taxon>Lysobacteraceae</taxon>
        <taxon>Stenotrophomonas</taxon>
    </lineage>
</organism>
<evidence type="ECO:0000313" key="3">
    <source>
        <dbReference type="Proteomes" id="UP000061010"/>
    </source>
</evidence>
<dbReference type="Pfam" id="PF07769">
    <property type="entry name" value="PsiF_repeat"/>
    <property type="match status" value="2"/>
</dbReference>
<gene>
    <name evidence="2" type="primary">psiF</name>
    <name evidence="2" type="ORF">AOT14_16790</name>
</gene>
<reference evidence="2 3" key="1">
    <citation type="journal article" date="2015" name="Genome Announc.">
        <title>Complete Genome Sequencing of Stenotrophomonas acidaminiphila ZAC14D2_NAIMI4_2, a Multidrug-Resistant Strain Isolated from Sediments of a Polluted River in Mexico, Uncovers New Antibiotic Resistance Genes and a Novel Class-II Lasso Peptide Biosynthesis Gene Cluster.</title>
        <authorList>
            <person name="Vinuesa P."/>
            <person name="Ochoa-Sanchez L.E."/>
        </authorList>
    </citation>
    <scope>NUCLEOTIDE SEQUENCE [LARGE SCALE GENOMIC DNA]</scope>
    <source>
        <strain evidence="2 3">ZAC14D2_NAIMI4_2</strain>
    </source>
</reference>
<feature type="signal peptide" evidence="1">
    <location>
        <begin position="1"/>
        <end position="22"/>
    </location>
</feature>
<dbReference type="AlphaFoldDB" id="A0A0S1AZA1"/>
<protein>
    <submittedName>
        <fullName evidence="2">Starvation-inducible protein</fullName>
    </submittedName>
</protein>
<keyword evidence="1" id="KW-0732">Signal</keyword>
<dbReference type="RefSeq" id="WP_054665242.1">
    <property type="nucleotide sequence ID" value="NZ_CP125110.1"/>
</dbReference>
<dbReference type="KEGG" id="sacz:AOT14_16790"/>
<accession>A0A0S1AZA1</accession>
<dbReference type="OrthoDB" id="8001925at2"/>
<dbReference type="EMBL" id="CP012900">
    <property type="protein sequence ID" value="ALJ28067.1"/>
    <property type="molecule type" value="Genomic_DNA"/>
</dbReference>
<dbReference type="InterPro" id="IPR011690">
    <property type="entry name" value="P_starv_induced_PsiF"/>
</dbReference>